<keyword evidence="2" id="KW-1185">Reference proteome</keyword>
<comment type="caution">
    <text evidence="1">The sequence shown here is derived from an EMBL/GenBank/DDBJ whole genome shotgun (WGS) entry which is preliminary data.</text>
</comment>
<name>A0ABS3FY66_9CYAN</name>
<evidence type="ECO:0000313" key="2">
    <source>
        <dbReference type="Proteomes" id="UP000664844"/>
    </source>
</evidence>
<gene>
    <name evidence="1" type="ORF">J0895_23980</name>
</gene>
<dbReference type="Proteomes" id="UP000664844">
    <property type="component" value="Unassembled WGS sequence"/>
</dbReference>
<organism evidence="1 2">
    <name type="scientific">Phormidium pseudopriestleyi FRX01</name>
    <dbReference type="NCBI Taxonomy" id="1759528"/>
    <lineage>
        <taxon>Bacteria</taxon>
        <taxon>Bacillati</taxon>
        <taxon>Cyanobacteriota</taxon>
        <taxon>Cyanophyceae</taxon>
        <taxon>Oscillatoriophycideae</taxon>
        <taxon>Oscillatoriales</taxon>
        <taxon>Oscillatoriaceae</taxon>
        <taxon>Phormidium</taxon>
    </lineage>
</organism>
<sequence length="202" mass="22490">MLNQPRDLECGEYSQSHLELELLELLTQTEVPYPWNPTAVETDAYFSTVEAAVAPLWLTDEADFAPIAQTAIAAFERLWSANPSETSAVEKVRAALLQKFGTQVPSNWLEAIAQRAQTLTSGETSMAQRLVQCVSELLPQWTPEDLQVLARPFAYAMRGESLDSTVTMMSEKTWSNLSEIEKARLSLAIARYAVSELENFSA</sequence>
<accession>A0ABS3FY66</accession>
<dbReference type="RefSeq" id="WP_207090504.1">
    <property type="nucleotide sequence ID" value="NZ_JAFLQW010000634.1"/>
</dbReference>
<evidence type="ECO:0000313" key="1">
    <source>
        <dbReference type="EMBL" id="MBO0352084.1"/>
    </source>
</evidence>
<proteinExistence type="predicted"/>
<dbReference type="EMBL" id="JAFLQW010000634">
    <property type="protein sequence ID" value="MBO0352084.1"/>
    <property type="molecule type" value="Genomic_DNA"/>
</dbReference>
<reference evidence="1 2" key="1">
    <citation type="submission" date="2021-03" db="EMBL/GenBank/DDBJ databases">
        <title>Metabolic Capacity of the Antarctic Cyanobacterium Phormidium pseudopriestleyi that Sustains Oxygenic Photosynthesis in the Presence of Hydrogen Sulfide.</title>
        <authorList>
            <person name="Lumian J.E."/>
            <person name="Jungblut A.D."/>
            <person name="Dillon M.L."/>
            <person name="Hawes I."/>
            <person name="Doran P.T."/>
            <person name="Mackey T.J."/>
            <person name="Dick G.J."/>
            <person name="Grettenberger C.L."/>
            <person name="Sumner D.Y."/>
        </authorList>
    </citation>
    <scope>NUCLEOTIDE SEQUENCE [LARGE SCALE GENOMIC DNA]</scope>
    <source>
        <strain evidence="1 2">FRX01</strain>
    </source>
</reference>
<protein>
    <submittedName>
        <fullName evidence="1">Uncharacterized protein</fullName>
    </submittedName>
</protein>